<proteinExistence type="predicted"/>
<dbReference type="InterPro" id="IPR023885">
    <property type="entry name" value="4Fe4S-binding_SPASM_dom"/>
</dbReference>
<reference evidence="7 8" key="1">
    <citation type="submission" date="2011-10" db="EMBL/GenBank/DDBJ databases">
        <title>The Genome Sequence of Lachnospiraceae bacterium ACC2.</title>
        <authorList>
            <consortium name="The Broad Institute Genome Sequencing Platform"/>
            <person name="Earl A."/>
            <person name="Ward D."/>
            <person name="Feldgarden M."/>
            <person name="Gevers D."/>
            <person name="Sizova M."/>
            <person name="Hazen A."/>
            <person name="Epstein S."/>
            <person name="Young S.K."/>
            <person name="Zeng Q."/>
            <person name="Gargeya S."/>
            <person name="Fitzgerald M."/>
            <person name="Haas B."/>
            <person name="Abouelleil A."/>
            <person name="Alvarado L."/>
            <person name="Arachchi H.M."/>
            <person name="Berlin A."/>
            <person name="Brown A."/>
            <person name="Chapman S.B."/>
            <person name="Chen Z."/>
            <person name="Dunbar C."/>
            <person name="Freedman E."/>
            <person name="Gearin G."/>
            <person name="Goldberg J."/>
            <person name="Griggs A."/>
            <person name="Gujja S."/>
            <person name="Heiman D."/>
            <person name="Howarth C."/>
            <person name="Larson L."/>
            <person name="Lui A."/>
            <person name="MacDonald P.J.P."/>
            <person name="Montmayeur A."/>
            <person name="Murphy C."/>
            <person name="Neiman D."/>
            <person name="Pearson M."/>
            <person name="Priest M."/>
            <person name="Roberts A."/>
            <person name="Saif S."/>
            <person name="Shea T."/>
            <person name="Shenoy N."/>
            <person name="Sisk P."/>
            <person name="Stolte C."/>
            <person name="Sykes S."/>
            <person name="Wortman J."/>
            <person name="Nusbaum C."/>
            <person name="Birren B."/>
        </authorList>
    </citation>
    <scope>NUCLEOTIDE SEQUENCE [LARGE SCALE GENOMIC DNA]</scope>
    <source>
        <strain evidence="7 8">ACC2</strain>
    </source>
</reference>
<dbReference type="PROSITE" id="PS51918">
    <property type="entry name" value="RADICAL_SAM"/>
    <property type="match status" value="1"/>
</dbReference>
<keyword evidence="2" id="KW-0949">S-adenosyl-L-methionine</keyword>
<dbReference type="EMBL" id="AGEL01000013">
    <property type="protein sequence ID" value="EHO16070.1"/>
    <property type="molecule type" value="Genomic_DNA"/>
</dbReference>
<dbReference type="Proteomes" id="UP000018466">
    <property type="component" value="Unassembled WGS sequence"/>
</dbReference>
<dbReference type="NCBIfam" id="TIGR03974">
    <property type="entry name" value="rSAM_six_Cys"/>
    <property type="match status" value="1"/>
</dbReference>
<dbReference type="SFLD" id="SFLDG01386">
    <property type="entry name" value="main_SPASM_domain-containing"/>
    <property type="match status" value="1"/>
</dbReference>
<evidence type="ECO:0000313" key="7">
    <source>
        <dbReference type="EMBL" id="EHO16070.1"/>
    </source>
</evidence>
<dbReference type="GO" id="GO:0046872">
    <property type="term" value="F:metal ion binding"/>
    <property type="evidence" value="ECO:0007669"/>
    <property type="project" value="UniProtKB-KW"/>
</dbReference>
<dbReference type="InterPro" id="IPR007197">
    <property type="entry name" value="rSAM"/>
</dbReference>
<dbReference type="InterPro" id="IPR013785">
    <property type="entry name" value="Aldolase_TIM"/>
</dbReference>
<gene>
    <name evidence="7" type="ORF">HMPREF9623_01616</name>
</gene>
<dbReference type="GO" id="GO:0016491">
    <property type="term" value="F:oxidoreductase activity"/>
    <property type="evidence" value="ECO:0007669"/>
    <property type="project" value="InterPro"/>
</dbReference>
<evidence type="ECO:0000313" key="8">
    <source>
        <dbReference type="Proteomes" id="UP000018466"/>
    </source>
</evidence>
<evidence type="ECO:0000259" key="6">
    <source>
        <dbReference type="PROSITE" id="PS51918"/>
    </source>
</evidence>
<dbReference type="SFLD" id="SFLDG01067">
    <property type="entry name" value="SPASM/twitch_domain_containing"/>
    <property type="match status" value="1"/>
</dbReference>
<keyword evidence="8" id="KW-1185">Reference proteome</keyword>
<dbReference type="InterPro" id="IPR058240">
    <property type="entry name" value="rSAM_sf"/>
</dbReference>
<evidence type="ECO:0000256" key="1">
    <source>
        <dbReference type="ARBA" id="ARBA00001966"/>
    </source>
</evidence>
<dbReference type="Pfam" id="PF04055">
    <property type="entry name" value="Radical_SAM"/>
    <property type="match status" value="1"/>
</dbReference>
<dbReference type="GeneID" id="86941342"/>
<accession>A0AA36Y403</accession>
<evidence type="ECO:0000256" key="4">
    <source>
        <dbReference type="ARBA" id="ARBA00023004"/>
    </source>
</evidence>
<dbReference type="PANTHER" id="PTHR43273:SF8">
    <property type="entry name" value="RADICAL SAM DOMAIN PROTEIN"/>
    <property type="match status" value="1"/>
</dbReference>
<feature type="domain" description="Radical SAM core" evidence="6">
    <location>
        <begin position="102"/>
        <end position="337"/>
    </location>
</feature>
<sequence length="476" mass="53875">MIHQFINNGIAIVMDVNSGSVHVADPAFYRAVQVTEPLVGELERPEPLPEAAKEAVRKELGGEFPAEEIEEVIETMQALIDGEELFTKDSYQTFVRDFKARKTVVKALCLHIAHDCNLACRYCFAEEGEYHGRRALMSFEVGKKALDFLVANSGARRNLEVDFFGGEPTMNWKVVKQLVEYGRSLEKTHDKKFRFTLTTNGVLLNDEITAFCNKEMSNVVLSLDGRKEVNDRMRPTRGGQGSYDIIVPKFQRFAAERDKEHKDYYIRGTFTHNNLEFSEDVLHFADLGFKKMSMEPVVADPAEPYAIREEDLPIILEQYDKLAAEYVKRRREGKGFVFFHFQIDLKQGPCVAKRLSGCGSGTEYLAVTPWGDFYPCHQFVGKEEFLLGNVDTGIQRSDICDEFKLCNVYAKPKCKDCEVRFYCSGGCAANSQNFHHNLTDAYEIGCAMQKKRIECAIMIKAAEMLDAAAAEEAKAI</sequence>
<dbReference type="NCBIfam" id="TIGR04085">
    <property type="entry name" value="rSAM_more_4Fe4S"/>
    <property type="match status" value="1"/>
</dbReference>
<name>A0AA36Y403_9FIRM</name>
<comment type="cofactor">
    <cofactor evidence="1">
        <name>[4Fe-4S] cluster</name>
        <dbReference type="ChEBI" id="CHEBI:49883"/>
    </cofactor>
</comment>
<evidence type="ECO:0000256" key="2">
    <source>
        <dbReference type="ARBA" id="ARBA00022691"/>
    </source>
</evidence>
<evidence type="ECO:0000256" key="5">
    <source>
        <dbReference type="ARBA" id="ARBA00023014"/>
    </source>
</evidence>
<dbReference type="PANTHER" id="PTHR43273">
    <property type="entry name" value="ANAEROBIC SULFATASE-MATURATING ENZYME HOMOLOG ASLB-RELATED"/>
    <property type="match status" value="1"/>
</dbReference>
<keyword evidence="5" id="KW-0411">Iron-sulfur</keyword>
<evidence type="ECO:0000256" key="3">
    <source>
        <dbReference type="ARBA" id="ARBA00022723"/>
    </source>
</evidence>
<dbReference type="SFLD" id="SFLDS00029">
    <property type="entry name" value="Radical_SAM"/>
    <property type="match status" value="1"/>
</dbReference>
<dbReference type="InterPro" id="IPR024025">
    <property type="entry name" value="SCIFF_rSAM_maturase"/>
</dbReference>
<dbReference type="RefSeq" id="WP_009533448.1">
    <property type="nucleotide sequence ID" value="NZ_CAJPPX010000119.1"/>
</dbReference>
<keyword evidence="4" id="KW-0408">Iron</keyword>
<organism evidence="7 8">
    <name type="scientific">Stomatobaculum longum</name>
    <dbReference type="NCBI Taxonomy" id="796942"/>
    <lineage>
        <taxon>Bacteria</taxon>
        <taxon>Bacillati</taxon>
        <taxon>Bacillota</taxon>
        <taxon>Clostridia</taxon>
        <taxon>Lachnospirales</taxon>
        <taxon>Lachnospiraceae</taxon>
        <taxon>Stomatobaculum</taxon>
    </lineage>
</organism>
<dbReference type="AlphaFoldDB" id="A0AA36Y403"/>
<dbReference type="InterPro" id="IPR023867">
    <property type="entry name" value="Sulphatase_maturase_rSAM"/>
</dbReference>
<dbReference type="InterPro" id="IPR047602">
    <property type="entry name" value="SPASM_CteB-like"/>
</dbReference>
<dbReference type="GO" id="GO:0051536">
    <property type="term" value="F:iron-sulfur cluster binding"/>
    <property type="evidence" value="ECO:0007669"/>
    <property type="project" value="UniProtKB-KW"/>
</dbReference>
<dbReference type="Gene3D" id="3.20.20.70">
    <property type="entry name" value="Aldolase class I"/>
    <property type="match status" value="1"/>
</dbReference>
<dbReference type="CDD" id="cd01335">
    <property type="entry name" value="Radical_SAM"/>
    <property type="match status" value="1"/>
</dbReference>
<dbReference type="SUPFAM" id="SSF102114">
    <property type="entry name" value="Radical SAM enzymes"/>
    <property type="match status" value="1"/>
</dbReference>
<protein>
    <submittedName>
        <fullName evidence="7">Six-Cys-in-45 modification radical SAM protein</fullName>
    </submittedName>
</protein>
<comment type="caution">
    <text evidence="7">The sequence shown here is derived from an EMBL/GenBank/DDBJ whole genome shotgun (WGS) entry which is preliminary data.</text>
</comment>
<dbReference type="SFLD" id="SFLDG01384">
    <property type="entry name" value="thioether_bond_formation_requi"/>
    <property type="match status" value="1"/>
</dbReference>
<keyword evidence="3" id="KW-0479">Metal-binding</keyword>
<dbReference type="CDD" id="cd21124">
    <property type="entry name" value="SPASM_CteB-like"/>
    <property type="match status" value="1"/>
</dbReference>